<evidence type="ECO:0000313" key="3">
    <source>
        <dbReference type="Proteomes" id="UP001500596"/>
    </source>
</evidence>
<accession>A0ABP4SZ29</accession>
<comment type="caution">
    <text evidence="2">The sequence shown here is derived from an EMBL/GenBank/DDBJ whole genome shotgun (WGS) entry which is preliminary data.</text>
</comment>
<evidence type="ECO:0000313" key="2">
    <source>
        <dbReference type="EMBL" id="GAA1679586.1"/>
    </source>
</evidence>
<gene>
    <name evidence="2" type="ORF">GCM10009807_24320</name>
</gene>
<evidence type="ECO:0000256" key="1">
    <source>
        <dbReference type="SAM" id="MobiDB-lite"/>
    </source>
</evidence>
<reference evidence="3" key="1">
    <citation type="journal article" date="2019" name="Int. J. Syst. Evol. Microbiol.">
        <title>The Global Catalogue of Microorganisms (GCM) 10K type strain sequencing project: providing services to taxonomists for standard genome sequencing and annotation.</title>
        <authorList>
            <consortium name="The Broad Institute Genomics Platform"/>
            <consortium name="The Broad Institute Genome Sequencing Center for Infectious Disease"/>
            <person name="Wu L."/>
            <person name="Ma J."/>
        </authorList>
    </citation>
    <scope>NUCLEOTIDE SEQUENCE [LARGE SCALE GENOMIC DNA]</scope>
    <source>
        <strain evidence="3">JCM 15575</strain>
    </source>
</reference>
<sequence>MDWKAWPKDSGDHSPLHQSSGVMGVEEFNEALKSRLDGDPTARTGWGSLTDLVVQVGQTNCRLSPDTTLEGVTAYLRGVASAGGVYSLVRSTEDVVRRLVPGRRPQRIRGFYLYAESPMEEPRVVAPVTRAMDHWEIAMLVLESVAVLHRRGHQRLRIYPNIAGSGMAWRTRVIDVDTARFDDFGVQWPRAEGAAYAYTTAARYDVGGMLVDATCTTDELADHVLQAFPDPARVGRARDWMYAGWFGEMLESARQHRNLPVGDEQIRVGDRMHWTFLPAAGNSVEEPPPFR</sequence>
<proteinExistence type="predicted"/>
<keyword evidence="3" id="KW-1185">Reference proteome</keyword>
<dbReference type="Proteomes" id="UP001500596">
    <property type="component" value="Unassembled WGS sequence"/>
</dbReference>
<organism evidence="2 3">
    <name type="scientific">Microbacterium lacus</name>
    <dbReference type="NCBI Taxonomy" id="415217"/>
    <lineage>
        <taxon>Bacteria</taxon>
        <taxon>Bacillati</taxon>
        <taxon>Actinomycetota</taxon>
        <taxon>Actinomycetes</taxon>
        <taxon>Micrococcales</taxon>
        <taxon>Microbacteriaceae</taxon>
        <taxon>Microbacterium</taxon>
    </lineage>
</organism>
<protein>
    <submittedName>
        <fullName evidence="2">Uncharacterized protein</fullName>
    </submittedName>
</protein>
<feature type="region of interest" description="Disordered" evidence="1">
    <location>
        <begin position="1"/>
        <end position="21"/>
    </location>
</feature>
<name>A0ABP4SZ29_9MICO</name>
<dbReference type="EMBL" id="BAAAPK010000001">
    <property type="protein sequence ID" value="GAA1679586.1"/>
    <property type="molecule type" value="Genomic_DNA"/>
</dbReference>
<feature type="compositionally biased region" description="Basic and acidic residues" evidence="1">
    <location>
        <begin position="1"/>
        <end position="15"/>
    </location>
</feature>